<dbReference type="RefSeq" id="WP_346248930.1">
    <property type="nucleotide sequence ID" value="NZ_JBDIZK010000019.1"/>
</dbReference>
<dbReference type="Proteomes" id="UP001427805">
    <property type="component" value="Unassembled WGS sequence"/>
</dbReference>
<keyword evidence="2" id="KW-1185">Reference proteome</keyword>
<gene>
    <name evidence="1" type="ORF">TPR58_22100</name>
</gene>
<sequence length="166" mass="17944">MINSIGRILGWSVAILLIVPLAFLFSAVRTVAPVAPPLASGGVAVHLEAVEFKESYGPWPIVSTITYPNAGPIRGEVRSVTGRDRASDYLITLTSDRGAATQVRCDPHYAERCFFRADLGGSDVTRGVTVSVRDMDSGQTVVQAQTVLFTRKSRYSLALWDALMSV</sequence>
<name>A0ABV0BG97_9SPHN</name>
<evidence type="ECO:0000313" key="2">
    <source>
        <dbReference type="Proteomes" id="UP001427805"/>
    </source>
</evidence>
<accession>A0ABV0BG97</accession>
<evidence type="ECO:0000313" key="1">
    <source>
        <dbReference type="EMBL" id="MEN3749881.1"/>
    </source>
</evidence>
<proteinExistence type="predicted"/>
<protein>
    <submittedName>
        <fullName evidence="1">Uncharacterized protein</fullName>
    </submittedName>
</protein>
<reference evidence="1 2" key="1">
    <citation type="submission" date="2024-05" db="EMBL/GenBank/DDBJ databases">
        <title>Sphingomonas sp. HF-S3 16S ribosomal RNA gene Genome sequencing and assembly.</title>
        <authorList>
            <person name="Lee H."/>
        </authorList>
    </citation>
    <scope>NUCLEOTIDE SEQUENCE [LARGE SCALE GENOMIC DNA]</scope>
    <source>
        <strain evidence="1 2">HF-S3</strain>
    </source>
</reference>
<comment type="caution">
    <text evidence="1">The sequence shown here is derived from an EMBL/GenBank/DDBJ whole genome shotgun (WGS) entry which is preliminary data.</text>
</comment>
<dbReference type="EMBL" id="JBDIZK010000019">
    <property type="protein sequence ID" value="MEN3749881.1"/>
    <property type="molecule type" value="Genomic_DNA"/>
</dbReference>
<organism evidence="1 2">
    <name type="scientific">Sphingomonas rustica</name>
    <dbReference type="NCBI Taxonomy" id="3103142"/>
    <lineage>
        <taxon>Bacteria</taxon>
        <taxon>Pseudomonadati</taxon>
        <taxon>Pseudomonadota</taxon>
        <taxon>Alphaproteobacteria</taxon>
        <taxon>Sphingomonadales</taxon>
        <taxon>Sphingomonadaceae</taxon>
        <taxon>Sphingomonas</taxon>
    </lineage>
</organism>